<accession>A0A2P4P4Q6</accession>
<reference evidence="1 2" key="1">
    <citation type="journal article" date="2013" name="Proc. Natl. Acad. Sci. U.S.A.">
        <title>Genome of an arbuscular mycorrhizal fungus provides insight into the oldest plant symbiosis.</title>
        <authorList>
            <person name="Tisserant E."/>
            <person name="Malbreil M."/>
            <person name="Kuo A."/>
            <person name="Kohler A."/>
            <person name="Symeonidi A."/>
            <person name="Balestrini R."/>
            <person name="Charron P."/>
            <person name="Duensing N."/>
            <person name="Frei Dit Frey N."/>
            <person name="Gianinazzi-Pearson V."/>
            <person name="Gilbert L.B."/>
            <person name="Handa Y."/>
            <person name="Herr J.R."/>
            <person name="Hijri M."/>
            <person name="Koul R."/>
            <person name="Kawaguchi M."/>
            <person name="Krajinski F."/>
            <person name="Lammers P.J."/>
            <person name="Masclaux F.G."/>
            <person name="Murat C."/>
            <person name="Morin E."/>
            <person name="Ndikumana S."/>
            <person name="Pagni M."/>
            <person name="Petitpierre D."/>
            <person name="Requena N."/>
            <person name="Rosikiewicz P."/>
            <person name="Riley R."/>
            <person name="Saito K."/>
            <person name="San Clemente H."/>
            <person name="Shapiro H."/>
            <person name="van Tuinen D."/>
            <person name="Becard G."/>
            <person name="Bonfante P."/>
            <person name="Paszkowski U."/>
            <person name="Shachar-Hill Y.Y."/>
            <person name="Tuskan G.A."/>
            <person name="Young P.W."/>
            <person name="Sanders I.R."/>
            <person name="Henrissat B."/>
            <person name="Rensing S.A."/>
            <person name="Grigoriev I.V."/>
            <person name="Corradi N."/>
            <person name="Roux C."/>
            <person name="Martin F."/>
        </authorList>
    </citation>
    <scope>NUCLEOTIDE SEQUENCE [LARGE SCALE GENOMIC DNA]</scope>
    <source>
        <strain evidence="1 2">DAOM 197198</strain>
    </source>
</reference>
<organism evidence="1 2">
    <name type="scientific">Rhizophagus irregularis (strain DAOM 181602 / DAOM 197198 / MUCL 43194)</name>
    <name type="common">Arbuscular mycorrhizal fungus</name>
    <name type="synonym">Glomus intraradices</name>
    <dbReference type="NCBI Taxonomy" id="747089"/>
    <lineage>
        <taxon>Eukaryota</taxon>
        <taxon>Fungi</taxon>
        <taxon>Fungi incertae sedis</taxon>
        <taxon>Mucoromycota</taxon>
        <taxon>Glomeromycotina</taxon>
        <taxon>Glomeromycetes</taxon>
        <taxon>Glomerales</taxon>
        <taxon>Glomeraceae</taxon>
        <taxon>Rhizophagus</taxon>
    </lineage>
</organism>
<proteinExistence type="predicted"/>
<keyword evidence="2" id="KW-1185">Reference proteome</keyword>
<sequence length="113" mass="12794">MSTGLHYVEGGDFGDREDCINELIQFIYSSRGKLKLKLDYIKLEQLGVSFLGECTASVFYAIVSHLADTFVSKLNNVKKAEGESTLELSLRLTKELGFTRISRMWRRLGARVI</sequence>
<dbReference type="EMBL" id="AUPC02000394">
    <property type="protein sequence ID" value="POG60360.1"/>
    <property type="molecule type" value="Genomic_DNA"/>
</dbReference>
<gene>
    <name evidence="1" type="ORF">GLOIN_2v1787974</name>
</gene>
<dbReference type="VEuPathDB" id="FungiDB:RhiirFUN_023480"/>
<name>A0A2P4P4Q6_RHIID</name>
<comment type="caution">
    <text evidence="1">The sequence shown here is derived from an EMBL/GenBank/DDBJ whole genome shotgun (WGS) entry which is preliminary data.</text>
</comment>
<protein>
    <submittedName>
        <fullName evidence="1">Uncharacterized protein</fullName>
    </submittedName>
</protein>
<reference evidence="1 2" key="2">
    <citation type="journal article" date="2018" name="New Phytol.">
        <title>High intraspecific genome diversity in the model arbuscular mycorrhizal symbiont Rhizophagus irregularis.</title>
        <authorList>
            <person name="Chen E.C.H."/>
            <person name="Morin E."/>
            <person name="Beaudet D."/>
            <person name="Noel J."/>
            <person name="Yildirir G."/>
            <person name="Ndikumana S."/>
            <person name="Charron P."/>
            <person name="St-Onge C."/>
            <person name="Giorgi J."/>
            <person name="Kruger M."/>
            <person name="Marton T."/>
            <person name="Ropars J."/>
            <person name="Grigoriev I.V."/>
            <person name="Hainaut M."/>
            <person name="Henrissat B."/>
            <person name="Roux C."/>
            <person name="Martin F."/>
            <person name="Corradi N."/>
        </authorList>
    </citation>
    <scope>NUCLEOTIDE SEQUENCE [LARGE SCALE GENOMIC DNA]</scope>
    <source>
        <strain evidence="1 2">DAOM 197198</strain>
    </source>
</reference>
<dbReference type="Proteomes" id="UP000018888">
    <property type="component" value="Unassembled WGS sequence"/>
</dbReference>
<evidence type="ECO:0000313" key="1">
    <source>
        <dbReference type="EMBL" id="POG60360.1"/>
    </source>
</evidence>
<evidence type="ECO:0000313" key="2">
    <source>
        <dbReference type="Proteomes" id="UP000018888"/>
    </source>
</evidence>
<dbReference type="AlphaFoldDB" id="A0A2P4P4Q6"/>